<proteinExistence type="inferred from homology"/>
<dbReference type="InterPro" id="IPR015797">
    <property type="entry name" value="NUDIX_hydrolase-like_dom_sf"/>
</dbReference>
<protein>
    <submittedName>
        <fullName evidence="5">Methylthioribose-1-phosphate isomerase</fullName>
    </submittedName>
</protein>
<dbReference type="Proteomes" id="UP001321749">
    <property type="component" value="Unassembled WGS sequence"/>
</dbReference>
<dbReference type="EMBL" id="MU864957">
    <property type="protein sequence ID" value="KAK4463682.1"/>
    <property type="molecule type" value="Genomic_DNA"/>
</dbReference>
<feature type="domain" description="Nudix hydrolase" evidence="4">
    <location>
        <begin position="11"/>
        <end position="155"/>
    </location>
</feature>
<dbReference type="Pfam" id="PF01008">
    <property type="entry name" value="IF-2B"/>
    <property type="match status" value="1"/>
</dbReference>
<dbReference type="CDD" id="cd18872">
    <property type="entry name" value="NUDIX_eIF-2B"/>
    <property type="match status" value="1"/>
</dbReference>
<comment type="similarity">
    <text evidence="1 2">Belongs to the eIF-2B alpha/beta/delta subunits family.</text>
</comment>
<reference evidence="5" key="2">
    <citation type="submission" date="2023-06" db="EMBL/GenBank/DDBJ databases">
        <authorList>
            <consortium name="Lawrence Berkeley National Laboratory"/>
            <person name="Mondo S.J."/>
            <person name="Hensen N."/>
            <person name="Bonometti L."/>
            <person name="Westerberg I."/>
            <person name="Brannstrom I.O."/>
            <person name="Guillou S."/>
            <person name="Cros-Aarteil S."/>
            <person name="Calhoun S."/>
            <person name="Haridas S."/>
            <person name="Kuo A."/>
            <person name="Pangilinan J."/>
            <person name="Riley R."/>
            <person name="Labutti K."/>
            <person name="Andreopoulos B."/>
            <person name="Lipzen A."/>
            <person name="Chen C."/>
            <person name="Yanf M."/>
            <person name="Daum C."/>
            <person name="Ng V."/>
            <person name="Clum A."/>
            <person name="Steindorff A."/>
            <person name="Ohm R."/>
            <person name="Martin F."/>
            <person name="Silar P."/>
            <person name="Natvig D."/>
            <person name="Lalanne C."/>
            <person name="Gautier V."/>
            <person name="Ament-Velasquez S.L."/>
            <person name="Kruys A."/>
            <person name="Hutchinson M.I."/>
            <person name="Powell A.J."/>
            <person name="Barry K."/>
            <person name="Miller A.N."/>
            <person name="Grigoriev I.V."/>
            <person name="Debuchy R."/>
            <person name="Gladieux P."/>
            <person name="Thoren M.H."/>
            <person name="Johannesson H."/>
        </authorList>
    </citation>
    <scope>NUCLEOTIDE SEQUENCE</scope>
    <source>
        <strain evidence="5">PSN324</strain>
    </source>
</reference>
<keyword evidence="5" id="KW-0413">Isomerase</keyword>
<dbReference type="Gene3D" id="3.90.79.10">
    <property type="entry name" value="Nucleoside Triphosphate Pyrophosphohydrolase"/>
    <property type="match status" value="1"/>
</dbReference>
<keyword evidence="6" id="KW-1185">Reference proteome</keyword>
<evidence type="ECO:0000256" key="1">
    <source>
        <dbReference type="ARBA" id="ARBA00007251"/>
    </source>
</evidence>
<dbReference type="GO" id="GO:0019509">
    <property type="term" value="P:L-methionine salvage from methylthioadenosine"/>
    <property type="evidence" value="ECO:0007669"/>
    <property type="project" value="TreeGrafter"/>
</dbReference>
<reference evidence="5" key="1">
    <citation type="journal article" date="2023" name="Mol. Phylogenet. Evol.">
        <title>Genome-scale phylogeny and comparative genomics of the fungal order Sordariales.</title>
        <authorList>
            <person name="Hensen N."/>
            <person name="Bonometti L."/>
            <person name="Westerberg I."/>
            <person name="Brannstrom I.O."/>
            <person name="Guillou S."/>
            <person name="Cros-Aarteil S."/>
            <person name="Calhoun S."/>
            <person name="Haridas S."/>
            <person name="Kuo A."/>
            <person name="Mondo S."/>
            <person name="Pangilinan J."/>
            <person name="Riley R."/>
            <person name="LaButti K."/>
            <person name="Andreopoulos B."/>
            <person name="Lipzen A."/>
            <person name="Chen C."/>
            <person name="Yan M."/>
            <person name="Daum C."/>
            <person name="Ng V."/>
            <person name="Clum A."/>
            <person name="Steindorff A."/>
            <person name="Ohm R.A."/>
            <person name="Martin F."/>
            <person name="Silar P."/>
            <person name="Natvig D.O."/>
            <person name="Lalanne C."/>
            <person name="Gautier V."/>
            <person name="Ament-Velasquez S.L."/>
            <person name="Kruys A."/>
            <person name="Hutchinson M.I."/>
            <person name="Powell A.J."/>
            <person name="Barry K."/>
            <person name="Miller A.N."/>
            <person name="Grigoriev I.V."/>
            <person name="Debuchy R."/>
            <person name="Gladieux P."/>
            <person name="Hiltunen Thoren M."/>
            <person name="Johannesson H."/>
        </authorList>
    </citation>
    <scope>NUCLEOTIDE SEQUENCE</scope>
    <source>
        <strain evidence="5">PSN324</strain>
    </source>
</reference>
<dbReference type="SUPFAM" id="SSF55811">
    <property type="entry name" value="Nudix"/>
    <property type="match status" value="1"/>
</dbReference>
<evidence type="ECO:0000313" key="5">
    <source>
        <dbReference type="EMBL" id="KAK4463682.1"/>
    </source>
</evidence>
<evidence type="ECO:0000256" key="3">
    <source>
        <dbReference type="SAM" id="MobiDB-lite"/>
    </source>
</evidence>
<feature type="region of interest" description="Disordered" evidence="3">
    <location>
        <begin position="464"/>
        <end position="493"/>
    </location>
</feature>
<dbReference type="Gene3D" id="3.40.50.10470">
    <property type="entry name" value="Translation initiation factor eif-2b, domain 2"/>
    <property type="match status" value="1"/>
</dbReference>
<comment type="caution">
    <text evidence="5">The sequence shown here is derived from an EMBL/GenBank/DDBJ whole genome shotgun (WGS) entry which is preliminary data.</text>
</comment>
<dbReference type="AlphaFoldDB" id="A0AAV9HS38"/>
<gene>
    <name evidence="5" type="ORF">QBC42DRAFT_345400</name>
</gene>
<dbReference type="SUPFAM" id="SSF100950">
    <property type="entry name" value="NagB/RpiA/CoA transferase-like"/>
    <property type="match status" value="1"/>
</dbReference>
<evidence type="ECO:0000259" key="4">
    <source>
        <dbReference type="PROSITE" id="PS51462"/>
    </source>
</evidence>
<dbReference type="InterPro" id="IPR000086">
    <property type="entry name" value="NUDIX_hydrolase_dom"/>
</dbReference>
<accession>A0AAV9HS38</accession>
<evidence type="ECO:0000313" key="6">
    <source>
        <dbReference type="Proteomes" id="UP001321749"/>
    </source>
</evidence>
<dbReference type="InterPro" id="IPR000649">
    <property type="entry name" value="IF-2B-related"/>
</dbReference>
<organism evidence="5 6">
    <name type="scientific">Cladorrhinum samala</name>
    <dbReference type="NCBI Taxonomy" id="585594"/>
    <lineage>
        <taxon>Eukaryota</taxon>
        <taxon>Fungi</taxon>
        <taxon>Dikarya</taxon>
        <taxon>Ascomycota</taxon>
        <taxon>Pezizomycotina</taxon>
        <taxon>Sordariomycetes</taxon>
        <taxon>Sordariomycetidae</taxon>
        <taxon>Sordariales</taxon>
        <taxon>Podosporaceae</taxon>
        <taxon>Cladorrhinum</taxon>
    </lineage>
</organism>
<dbReference type="InterPro" id="IPR037171">
    <property type="entry name" value="NagB/RpiA_transferase-like"/>
</dbReference>
<dbReference type="Pfam" id="PF00293">
    <property type="entry name" value="NUDIX"/>
    <property type="match status" value="1"/>
</dbReference>
<evidence type="ECO:0000256" key="2">
    <source>
        <dbReference type="RuleBase" id="RU003814"/>
    </source>
</evidence>
<dbReference type="PANTHER" id="PTHR43475">
    <property type="entry name" value="METHYLTHIORIBOSE-1-PHOSPHATE ISOMERASE"/>
    <property type="match status" value="1"/>
</dbReference>
<dbReference type="InterPro" id="IPR042529">
    <property type="entry name" value="IF_2B-like_C"/>
</dbReference>
<dbReference type="PROSITE" id="PS51462">
    <property type="entry name" value="NUDIX"/>
    <property type="match status" value="1"/>
</dbReference>
<sequence length="582" mass="63438">MSTSHGTTEWKKRSVVSSFILKFDDAGQQQPKVALFQRSDKVSTYQHHLAPVSGSIDTTDPSPLAAAWREISEETTLNPGSLTLLRQGKSYSFSDASVKREWTIYPFLFRLKTPADEQRITIDWEHEDWGWHDPDQVIKDETYATKGVPRLAESLRRVWFETDLGPEAGDVLSKALNTLAHDHESGARQLADIALQTLRDIIPLLPSSHPEQWWHHLRTAAWHLSKNGRESMGAAITSALLSALAQLEPLVLRQSTSGQSRGPTAAHLQSPIPTTQILSNLTDILASRKESSIASISTAFQSLLSTTAVPAPAPAPGSSESASRLVSILTLSESSTISQVLISSIPSSPNLAVNLYILESRPLFEGVSLASSLLRSPLFSESESESESKSNDRPLHKITILPDTSPALARSSSGLQIVLIGADRISSSGAVLNKMGSLPAILTAKFLNPDVKVVVLGETGKIAPPSGPVVGGREESDGVPPSDSEEENDPTQVTRAWEAEYNSERVRRGAAELIGRNKNDDSESDGSKTARTVLEIRNVFFEWVPASLVDVYVTEKGVWSTKEIREHAERLGEEEQRLFGGL</sequence>
<name>A0AAV9HS38_9PEZI</name>
<dbReference type="PANTHER" id="PTHR43475:SF3">
    <property type="entry name" value="TRANSLATION INITIATION FACTOR EIF-2B SUBUNIT FAMILY PROTEIN (AFU_ORTHOLOGUE AFUA_2G14290)"/>
    <property type="match status" value="1"/>
</dbReference>
<dbReference type="GO" id="GO:0046523">
    <property type="term" value="F:S-methyl-5-thioribose-1-phosphate isomerase activity"/>
    <property type="evidence" value="ECO:0007669"/>
    <property type="project" value="TreeGrafter"/>
</dbReference>